<keyword evidence="3" id="KW-1185">Reference proteome</keyword>
<sequence>MVQSQILVQTPEFKPAREGQTVELRCRNGDVSRFNVNWYRVFPRKQRAWVLTHQRTGMIIDTGGFSARLHPSRVTSNNTYIIKLTAVTISESAVYYCCVLGEVCGDGTLLNITCEYAFEYTFYPL</sequence>
<organism evidence="2 3">
    <name type="scientific">Callorhinchus milii</name>
    <name type="common">Ghost shark</name>
    <dbReference type="NCBI Taxonomy" id="7868"/>
    <lineage>
        <taxon>Eukaryota</taxon>
        <taxon>Metazoa</taxon>
        <taxon>Chordata</taxon>
        <taxon>Craniata</taxon>
        <taxon>Vertebrata</taxon>
        <taxon>Chondrichthyes</taxon>
        <taxon>Holocephali</taxon>
        <taxon>Chimaeriformes</taxon>
        <taxon>Callorhinchidae</taxon>
        <taxon>Callorhinchus</taxon>
    </lineage>
</organism>
<dbReference type="InterPro" id="IPR013106">
    <property type="entry name" value="Ig_V-set"/>
</dbReference>
<name>A0A4W3HEV5_CALMI</name>
<dbReference type="AlphaFoldDB" id="A0A4W3HEV5"/>
<reference evidence="2" key="5">
    <citation type="submission" date="2025-09" db="UniProtKB">
        <authorList>
            <consortium name="Ensembl"/>
        </authorList>
    </citation>
    <scope>IDENTIFICATION</scope>
</reference>
<dbReference type="PROSITE" id="PS50835">
    <property type="entry name" value="IG_LIKE"/>
    <property type="match status" value="1"/>
</dbReference>
<reference evidence="2" key="4">
    <citation type="submission" date="2025-08" db="UniProtKB">
        <authorList>
            <consortium name="Ensembl"/>
        </authorList>
    </citation>
    <scope>IDENTIFICATION</scope>
</reference>
<dbReference type="SMART" id="SM00406">
    <property type="entry name" value="IGv"/>
    <property type="match status" value="1"/>
</dbReference>
<dbReference type="InterPro" id="IPR007110">
    <property type="entry name" value="Ig-like_dom"/>
</dbReference>
<reference evidence="3" key="3">
    <citation type="journal article" date="2014" name="Nature">
        <title>Elephant shark genome provides unique insights into gnathostome evolution.</title>
        <authorList>
            <consortium name="International Elephant Shark Genome Sequencing Consortium"/>
            <person name="Venkatesh B."/>
            <person name="Lee A.P."/>
            <person name="Ravi V."/>
            <person name="Maurya A.K."/>
            <person name="Lian M.M."/>
            <person name="Swann J.B."/>
            <person name="Ohta Y."/>
            <person name="Flajnik M.F."/>
            <person name="Sutoh Y."/>
            <person name="Kasahara M."/>
            <person name="Hoon S."/>
            <person name="Gangu V."/>
            <person name="Roy S.W."/>
            <person name="Irimia M."/>
            <person name="Korzh V."/>
            <person name="Kondrychyn I."/>
            <person name="Lim Z.W."/>
            <person name="Tay B.H."/>
            <person name="Tohari S."/>
            <person name="Kong K.W."/>
            <person name="Ho S."/>
            <person name="Lorente-Galdos B."/>
            <person name="Quilez J."/>
            <person name="Marques-Bonet T."/>
            <person name="Raney B.J."/>
            <person name="Ingham P.W."/>
            <person name="Tay A."/>
            <person name="Hillier L.W."/>
            <person name="Minx P."/>
            <person name="Boehm T."/>
            <person name="Wilson R.K."/>
            <person name="Brenner S."/>
            <person name="Warren W.C."/>
        </authorList>
    </citation>
    <scope>NUCLEOTIDE SEQUENCE [LARGE SCALE GENOMIC DNA]</scope>
</reference>
<dbReference type="Gene3D" id="2.60.40.10">
    <property type="entry name" value="Immunoglobulins"/>
    <property type="match status" value="1"/>
</dbReference>
<evidence type="ECO:0000313" key="3">
    <source>
        <dbReference type="Proteomes" id="UP000314986"/>
    </source>
</evidence>
<dbReference type="CDD" id="cd00099">
    <property type="entry name" value="IgV"/>
    <property type="match status" value="1"/>
</dbReference>
<dbReference type="Pfam" id="PF07686">
    <property type="entry name" value="V-set"/>
    <property type="match status" value="1"/>
</dbReference>
<dbReference type="InterPro" id="IPR036179">
    <property type="entry name" value="Ig-like_dom_sf"/>
</dbReference>
<reference evidence="3" key="2">
    <citation type="journal article" date="2007" name="PLoS Biol.">
        <title>Survey sequencing and comparative analysis of the elephant shark (Callorhinchus milii) genome.</title>
        <authorList>
            <person name="Venkatesh B."/>
            <person name="Kirkness E.F."/>
            <person name="Loh Y.H."/>
            <person name="Halpern A.L."/>
            <person name="Lee A.P."/>
            <person name="Johnson J."/>
            <person name="Dandona N."/>
            <person name="Viswanathan L.D."/>
            <person name="Tay A."/>
            <person name="Venter J.C."/>
            <person name="Strausberg R.L."/>
            <person name="Brenner S."/>
        </authorList>
    </citation>
    <scope>NUCLEOTIDE SEQUENCE [LARGE SCALE GENOMIC DNA]</scope>
</reference>
<reference evidence="3" key="1">
    <citation type="journal article" date="2006" name="Science">
        <title>Ancient noncoding elements conserved in the human genome.</title>
        <authorList>
            <person name="Venkatesh B."/>
            <person name="Kirkness E.F."/>
            <person name="Loh Y.H."/>
            <person name="Halpern A.L."/>
            <person name="Lee A.P."/>
            <person name="Johnson J."/>
            <person name="Dandona N."/>
            <person name="Viswanathan L.D."/>
            <person name="Tay A."/>
            <person name="Venter J.C."/>
            <person name="Strausberg R.L."/>
            <person name="Brenner S."/>
        </authorList>
    </citation>
    <scope>NUCLEOTIDE SEQUENCE [LARGE SCALE GENOMIC DNA]</scope>
</reference>
<dbReference type="InterPro" id="IPR003599">
    <property type="entry name" value="Ig_sub"/>
</dbReference>
<proteinExistence type="predicted"/>
<dbReference type="Ensembl" id="ENSCMIT00000014173.1">
    <property type="protein sequence ID" value="ENSCMIP00000013870.1"/>
    <property type="gene ID" value="ENSCMIG00000006923.1"/>
</dbReference>
<dbReference type="InParanoid" id="A0A4W3HEV5"/>
<dbReference type="SUPFAM" id="SSF48726">
    <property type="entry name" value="Immunoglobulin"/>
    <property type="match status" value="1"/>
</dbReference>
<evidence type="ECO:0000313" key="2">
    <source>
        <dbReference type="Ensembl" id="ENSCMIP00000013870.1"/>
    </source>
</evidence>
<accession>A0A4W3HEV5</accession>
<dbReference type="SMART" id="SM00409">
    <property type="entry name" value="IG"/>
    <property type="match status" value="1"/>
</dbReference>
<dbReference type="InterPro" id="IPR013783">
    <property type="entry name" value="Ig-like_fold"/>
</dbReference>
<dbReference type="Proteomes" id="UP000314986">
    <property type="component" value="Unassembled WGS sequence"/>
</dbReference>
<evidence type="ECO:0000259" key="1">
    <source>
        <dbReference type="PROSITE" id="PS50835"/>
    </source>
</evidence>
<feature type="domain" description="Ig-like" evidence="1">
    <location>
        <begin position="4"/>
        <end position="99"/>
    </location>
</feature>
<dbReference type="GeneTree" id="ENSGT00970000196782"/>
<protein>
    <recommendedName>
        <fullName evidence="1">Ig-like domain-containing protein</fullName>
    </recommendedName>
</protein>